<keyword evidence="1" id="KW-0805">Transcription regulation</keyword>
<organism evidence="6 7">
    <name type="scientific">Hymenobacter perfusus</name>
    <dbReference type="NCBI Taxonomy" id="1236770"/>
    <lineage>
        <taxon>Bacteria</taxon>
        <taxon>Pseudomonadati</taxon>
        <taxon>Bacteroidota</taxon>
        <taxon>Cytophagia</taxon>
        <taxon>Cytophagales</taxon>
        <taxon>Hymenobacteraceae</taxon>
        <taxon>Hymenobacter</taxon>
    </lineage>
</organism>
<dbReference type="SUPFAM" id="SSF46689">
    <property type="entry name" value="Homeodomain-like"/>
    <property type="match status" value="1"/>
</dbReference>
<keyword evidence="4" id="KW-0472">Membrane</keyword>
<accession>A0A3R9MDP9</accession>
<dbReference type="Gene3D" id="1.10.10.60">
    <property type="entry name" value="Homeodomain-like"/>
    <property type="match status" value="2"/>
</dbReference>
<feature type="transmembrane region" description="Helical" evidence="4">
    <location>
        <begin position="60"/>
        <end position="82"/>
    </location>
</feature>
<feature type="domain" description="HTH araC/xylS-type" evidence="5">
    <location>
        <begin position="364"/>
        <end position="472"/>
    </location>
</feature>
<evidence type="ECO:0000256" key="2">
    <source>
        <dbReference type="ARBA" id="ARBA00023125"/>
    </source>
</evidence>
<evidence type="ECO:0000313" key="7">
    <source>
        <dbReference type="Proteomes" id="UP000270291"/>
    </source>
</evidence>
<gene>
    <name evidence="6" type="ORF">EI293_10845</name>
</gene>
<comment type="caution">
    <text evidence="6">The sequence shown here is derived from an EMBL/GenBank/DDBJ whole genome shotgun (WGS) entry which is preliminary data.</text>
</comment>
<keyword evidence="2" id="KW-0238">DNA-binding</keyword>
<dbReference type="OrthoDB" id="5492415at2"/>
<dbReference type="InterPro" id="IPR009057">
    <property type="entry name" value="Homeodomain-like_sf"/>
</dbReference>
<proteinExistence type="predicted"/>
<feature type="transmembrane region" description="Helical" evidence="4">
    <location>
        <begin position="94"/>
        <end position="112"/>
    </location>
</feature>
<keyword evidence="4" id="KW-1133">Transmembrane helix</keyword>
<feature type="transmembrane region" description="Helical" evidence="4">
    <location>
        <begin position="259"/>
        <end position="278"/>
    </location>
</feature>
<dbReference type="AlphaFoldDB" id="A0A3R9MDP9"/>
<feature type="transmembrane region" description="Helical" evidence="4">
    <location>
        <begin position="133"/>
        <end position="155"/>
    </location>
</feature>
<sequence length="473" mass="53206">MEAGPGFLYSRNPIYCYLAGMFFGFNLYSGLLLPFFLQGIIVAAVLWARRRREDTAADGWLALLLLLFAVRLAQWMLGFAGWYDSHDARTTFMFYWPFSNWLAVGPTLYFYFRSLTNQEFRMERRHWWHFAPALAVVAWMLMVFSYDIGWWHGLLGQPLISHFGTKGQLASWADYQPIGLLADTLGYLSVLAYAVHTLRAYRAYARYLNDNFSDTEQLRFRWLRNVLVAVVVGTGVTLVFGVVNLFITPLNYVQNWYDYLFTGLLIYYLSISGLLTGYRLAALRFQLPAAAAPSATSLLTVEAATGVSVAIAPVADERTVADALPGVPEITVSPAASATSVPLMADAAAEAPVEAAAEPDAELARWTARLLAHMQTARPYLEPELTLGELATQLRTNTSWLSKVINSGCGQNFNDFINEYRVREAERRLRDPQFRHYTLLAVALEAGFNSKSTFNRVFKKLRGQTPSEAARQL</sequence>
<dbReference type="InterPro" id="IPR018062">
    <property type="entry name" value="HTH_AraC-typ_CS"/>
</dbReference>
<evidence type="ECO:0000313" key="6">
    <source>
        <dbReference type="EMBL" id="RSK43388.1"/>
    </source>
</evidence>
<evidence type="ECO:0000256" key="4">
    <source>
        <dbReference type="SAM" id="Phobius"/>
    </source>
</evidence>
<feature type="transmembrane region" description="Helical" evidence="4">
    <location>
        <begin position="27"/>
        <end position="48"/>
    </location>
</feature>
<feature type="transmembrane region" description="Helical" evidence="4">
    <location>
        <begin position="226"/>
        <end position="247"/>
    </location>
</feature>
<dbReference type="InterPro" id="IPR018060">
    <property type="entry name" value="HTH_AraC"/>
</dbReference>
<evidence type="ECO:0000256" key="3">
    <source>
        <dbReference type="ARBA" id="ARBA00023163"/>
    </source>
</evidence>
<evidence type="ECO:0000259" key="5">
    <source>
        <dbReference type="PROSITE" id="PS01124"/>
    </source>
</evidence>
<dbReference type="Proteomes" id="UP000270291">
    <property type="component" value="Unassembled WGS sequence"/>
</dbReference>
<protein>
    <submittedName>
        <fullName evidence="6">AraC family transcriptional regulator</fullName>
    </submittedName>
</protein>
<dbReference type="PROSITE" id="PS00041">
    <property type="entry name" value="HTH_ARAC_FAMILY_1"/>
    <property type="match status" value="1"/>
</dbReference>
<dbReference type="PANTHER" id="PTHR43280">
    <property type="entry name" value="ARAC-FAMILY TRANSCRIPTIONAL REGULATOR"/>
    <property type="match status" value="1"/>
</dbReference>
<evidence type="ECO:0000256" key="1">
    <source>
        <dbReference type="ARBA" id="ARBA00023015"/>
    </source>
</evidence>
<dbReference type="SMART" id="SM00342">
    <property type="entry name" value="HTH_ARAC"/>
    <property type="match status" value="1"/>
</dbReference>
<dbReference type="Pfam" id="PF12833">
    <property type="entry name" value="HTH_18"/>
    <property type="match status" value="1"/>
</dbReference>
<feature type="transmembrane region" description="Helical" evidence="4">
    <location>
        <begin position="175"/>
        <end position="196"/>
    </location>
</feature>
<keyword evidence="4" id="KW-0812">Transmembrane</keyword>
<dbReference type="EMBL" id="RWIU01000003">
    <property type="protein sequence ID" value="RSK43388.1"/>
    <property type="molecule type" value="Genomic_DNA"/>
</dbReference>
<reference evidence="6 7" key="1">
    <citation type="submission" date="2018-12" db="EMBL/GenBank/DDBJ databases">
        <authorList>
            <person name="Feng G."/>
            <person name="Zhu H."/>
        </authorList>
    </citation>
    <scope>NUCLEOTIDE SEQUENCE [LARGE SCALE GENOMIC DNA]</scope>
    <source>
        <strain evidence="6 7">LMG 26000</strain>
    </source>
</reference>
<dbReference type="GO" id="GO:0003700">
    <property type="term" value="F:DNA-binding transcription factor activity"/>
    <property type="evidence" value="ECO:0007669"/>
    <property type="project" value="InterPro"/>
</dbReference>
<dbReference type="PANTHER" id="PTHR43280:SF2">
    <property type="entry name" value="HTH-TYPE TRANSCRIPTIONAL REGULATOR EXSA"/>
    <property type="match status" value="1"/>
</dbReference>
<name>A0A3R9MDP9_9BACT</name>
<dbReference type="PROSITE" id="PS01124">
    <property type="entry name" value="HTH_ARAC_FAMILY_2"/>
    <property type="match status" value="1"/>
</dbReference>
<dbReference type="GO" id="GO:0043565">
    <property type="term" value="F:sequence-specific DNA binding"/>
    <property type="evidence" value="ECO:0007669"/>
    <property type="project" value="InterPro"/>
</dbReference>
<keyword evidence="3" id="KW-0804">Transcription</keyword>
<keyword evidence="7" id="KW-1185">Reference proteome</keyword>